<name>A0A7C1H028_9BACT</name>
<gene>
    <name evidence="1" type="ORF">ENN47_06940</name>
</gene>
<comment type="caution">
    <text evidence="1">The sequence shown here is derived from an EMBL/GenBank/DDBJ whole genome shotgun (WGS) entry which is preliminary data.</text>
</comment>
<organism evidence="1">
    <name type="scientific">Mesotoga infera</name>
    <dbReference type="NCBI Taxonomy" id="1236046"/>
    <lineage>
        <taxon>Bacteria</taxon>
        <taxon>Thermotogati</taxon>
        <taxon>Thermotogota</taxon>
        <taxon>Thermotogae</taxon>
        <taxon>Kosmotogales</taxon>
        <taxon>Kosmotogaceae</taxon>
        <taxon>Mesotoga</taxon>
    </lineage>
</organism>
<reference evidence="1" key="1">
    <citation type="journal article" date="2020" name="mSystems">
        <title>Genome- and Community-Level Interaction Insights into Carbon Utilization and Element Cycling Functions of Hydrothermarchaeota in Hydrothermal Sediment.</title>
        <authorList>
            <person name="Zhou Z."/>
            <person name="Liu Y."/>
            <person name="Xu W."/>
            <person name="Pan J."/>
            <person name="Luo Z.H."/>
            <person name="Li M."/>
        </authorList>
    </citation>
    <scope>NUCLEOTIDE SEQUENCE [LARGE SCALE GENOMIC DNA]</scope>
    <source>
        <strain evidence="1">SpSt-1179</strain>
    </source>
</reference>
<accession>A0A7C1H028</accession>
<evidence type="ECO:0000313" key="1">
    <source>
        <dbReference type="EMBL" id="HDP77904.1"/>
    </source>
</evidence>
<dbReference type="Proteomes" id="UP000886198">
    <property type="component" value="Unassembled WGS sequence"/>
</dbReference>
<dbReference type="EMBL" id="DSBT01000185">
    <property type="protein sequence ID" value="HDP77904.1"/>
    <property type="molecule type" value="Genomic_DNA"/>
</dbReference>
<protein>
    <submittedName>
        <fullName evidence="1">Uncharacterized protein</fullName>
    </submittedName>
</protein>
<sequence length="288" mass="33264">LDEEGDELNFLFRTAFFENEEDCESYTSDPPLVGYKEILVKPPYKSNFRGWVFRVTPPEDLEKDPFPVTPLRVRATGDTSELQLTETMDRLREAILDEYGDMHASELKTYRWFEESYHGIQTGTDVFGETRDTVYFRTNTFDLSETGEDFAIVYGPIHSLTGKAIYSNFIVYTNDIVKDLLPLQSRILLGFMSINSEMSEESKLGLKGSAKRFLPDDPNADLFYVWKVARSNPKGENFCAVIPESEYERITYEELFIAFRAYIDPRTAVSAAYEEILMDKVIYFSNKE</sequence>
<proteinExistence type="predicted"/>
<dbReference type="AlphaFoldDB" id="A0A7C1H028"/>
<feature type="non-terminal residue" evidence="1">
    <location>
        <position position="1"/>
    </location>
</feature>